<dbReference type="Proteomes" id="UP001208570">
    <property type="component" value="Unassembled WGS sequence"/>
</dbReference>
<name>A0AAD9N0D3_9ANNE</name>
<dbReference type="EMBL" id="JAODUP010000445">
    <property type="protein sequence ID" value="KAK2149604.1"/>
    <property type="molecule type" value="Genomic_DNA"/>
</dbReference>
<feature type="compositionally biased region" description="Low complexity" evidence="1">
    <location>
        <begin position="39"/>
        <end position="52"/>
    </location>
</feature>
<evidence type="ECO:0000313" key="2">
    <source>
        <dbReference type="EMBL" id="KAK2149604.1"/>
    </source>
</evidence>
<evidence type="ECO:0000313" key="3">
    <source>
        <dbReference type="Proteomes" id="UP001208570"/>
    </source>
</evidence>
<comment type="caution">
    <text evidence="2">The sequence shown here is derived from an EMBL/GenBank/DDBJ whole genome shotgun (WGS) entry which is preliminary data.</text>
</comment>
<reference evidence="2" key="1">
    <citation type="journal article" date="2023" name="Mol. Biol. Evol.">
        <title>Third-Generation Sequencing Reveals the Adaptive Role of the Epigenome in Three Deep-Sea Polychaetes.</title>
        <authorList>
            <person name="Perez M."/>
            <person name="Aroh O."/>
            <person name="Sun Y."/>
            <person name="Lan Y."/>
            <person name="Juniper S.K."/>
            <person name="Young C.R."/>
            <person name="Angers B."/>
            <person name="Qian P.Y."/>
        </authorList>
    </citation>
    <scope>NUCLEOTIDE SEQUENCE</scope>
    <source>
        <strain evidence="2">P08H-3</strain>
    </source>
</reference>
<dbReference type="AlphaFoldDB" id="A0AAD9N0D3"/>
<proteinExistence type="predicted"/>
<sequence length="122" mass="13758">MQPVSPIPRTLPLPILSIPRTLTPPISPVRRTPTPPIPVDDQAQQSLLADDLGSFVKPDQHNESSMLNEVPTPCHRTDDDVPVTYEIIPGGGEQQTEQRLIHSLGYSYTKRQLNQEHVTYWR</sequence>
<gene>
    <name evidence="2" type="ORF">LSH36_445g02068</name>
</gene>
<keyword evidence="3" id="KW-1185">Reference proteome</keyword>
<protein>
    <submittedName>
        <fullName evidence="2">Uncharacterized protein</fullName>
    </submittedName>
</protein>
<feature type="compositionally biased region" description="Pro residues" evidence="1">
    <location>
        <begin position="1"/>
        <end position="11"/>
    </location>
</feature>
<accession>A0AAD9N0D3</accession>
<evidence type="ECO:0000256" key="1">
    <source>
        <dbReference type="SAM" id="MobiDB-lite"/>
    </source>
</evidence>
<feature type="region of interest" description="Disordered" evidence="1">
    <location>
        <begin position="1"/>
        <end position="79"/>
    </location>
</feature>
<organism evidence="2 3">
    <name type="scientific">Paralvinella palmiformis</name>
    <dbReference type="NCBI Taxonomy" id="53620"/>
    <lineage>
        <taxon>Eukaryota</taxon>
        <taxon>Metazoa</taxon>
        <taxon>Spiralia</taxon>
        <taxon>Lophotrochozoa</taxon>
        <taxon>Annelida</taxon>
        <taxon>Polychaeta</taxon>
        <taxon>Sedentaria</taxon>
        <taxon>Canalipalpata</taxon>
        <taxon>Terebellida</taxon>
        <taxon>Terebelliformia</taxon>
        <taxon>Alvinellidae</taxon>
        <taxon>Paralvinella</taxon>
    </lineage>
</organism>